<proteinExistence type="predicted"/>
<gene>
    <name evidence="2" type="ORF">KZC51_00570</name>
</gene>
<sequence length="102" mass="11427">MADGVDIPLESMRALSEALGVIMGEFGDEGAGARTSRLLEAIGEPMGDTRLARAADEFESAWDDKRETLRRELEEMKTRIDDAREGWREADLELARSMEPKK</sequence>
<protein>
    <recommendedName>
        <fullName evidence="4">Flagellar protein FlgN</fullName>
    </recommendedName>
</protein>
<reference evidence="2 3" key="1">
    <citation type="submission" date="2021-06" db="EMBL/GenBank/DDBJ databases">
        <title>Genome-based taxonomic framework of Microbacterium strains isolated from marine environment, the description of four new species and reclassification of four preexisting species.</title>
        <authorList>
            <person name="Lee S.D."/>
            <person name="Kim S.-M."/>
            <person name="Byeon Y.-S."/>
            <person name="Yang H.L."/>
            <person name="Kim I.S."/>
        </authorList>
    </citation>
    <scope>NUCLEOTIDE SEQUENCE [LARGE SCALE GENOMIC DNA]</scope>
    <source>
        <strain evidence="2 3">SSW1-49</strain>
    </source>
</reference>
<dbReference type="EMBL" id="JAHWXN010000001">
    <property type="protein sequence ID" value="MCK2034614.1"/>
    <property type="molecule type" value="Genomic_DNA"/>
</dbReference>
<comment type="caution">
    <text evidence="2">The sequence shown here is derived from an EMBL/GenBank/DDBJ whole genome shotgun (WGS) entry which is preliminary data.</text>
</comment>
<evidence type="ECO:0000256" key="1">
    <source>
        <dbReference type="SAM" id="Coils"/>
    </source>
</evidence>
<accession>A0ABT0F990</accession>
<keyword evidence="3" id="KW-1185">Reference proteome</keyword>
<feature type="coiled-coil region" evidence="1">
    <location>
        <begin position="59"/>
        <end position="86"/>
    </location>
</feature>
<name>A0ABT0F990_9MICO</name>
<organism evidence="2 3">
    <name type="scientific">Microbacterium croceum</name>
    <dbReference type="NCBI Taxonomy" id="2851645"/>
    <lineage>
        <taxon>Bacteria</taxon>
        <taxon>Bacillati</taxon>
        <taxon>Actinomycetota</taxon>
        <taxon>Actinomycetes</taxon>
        <taxon>Micrococcales</taxon>
        <taxon>Microbacteriaceae</taxon>
        <taxon>Microbacterium</taxon>
    </lineage>
</organism>
<evidence type="ECO:0000313" key="3">
    <source>
        <dbReference type="Proteomes" id="UP001300096"/>
    </source>
</evidence>
<keyword evidence="1" id="KW-0175">Coiled coil</keyword>
<dbReference type="Proteomes" id="UP001300096">
    <property type="component" value="Unassembled WGS sequence"/>
</dbReference>
<evidence type="ECO:0000313" key="2">
    <source>
        <dbReference type="EMBL" id="MCK2034614.1"/>
    </source>
</evidence>
<dbReference type="RefSeq" id="WP_247628077.1">
    <property type="nucleotide sequence ID" value="NZ_JAHWXN010000001.1"/>
</dbReference>
<evidence type="ECO:0008006" key="4">
    <source>
        <dbReference type="Google" id="ProtNLM"/>
    </source>
</evidence>